<reference evidence="2 3" key="1">
    <citation type="submission" date="2019-02" db="EMBL/GenBank/DDBJ databases">
        <title>Genome sequencing of the rare red list fungi Phellinidium pouzarii.</title>
        <authorList>
            <person name="Buettner E."/>
            <person name="Kellner H."/>
        </authorList>
    </citation>
    <scope>NUCLEOTIDE SEQUENCE [LARGE SCALE GENOMIC DNA]</scope>
    <source>
        <strain evidence="2 3">DSM 108285</strain>
    </source>
</reference>
<organism evidence="2 3">
    <name type="scientific">Phellinidium pouzarii</name>
    <dbReference type="NCBI Taxonomy" id="167371"/>
    <lineage>
        <taxon>Eukaryota</taxon>
        <taxon>Fungi</taxon>
        <taxon>Dikarya</taxon>
        <taxon>Basidiomycota</taxon>
        <taxon>Agaricomycotina</taxon>
        <taxon>Agaricomycetes</taxon>
        <taxon>Hymenochaetales</taxon>
        <taxon>Hymenochaetaceae</taxon>
        <taxon>Phellinidium</taxon>
    </lineage>
</organism>
<accession>A0A4V3XB75</accession>
<dbReference type="InterPro" id="IPR000210">
    <property type="entry name" value="BTB/POZ_dom"/>
</dbReference>
<feature type="domain" description="BTB" evidence="1">
    <location>
        <begin position="19"/>
        <end position="80"/>
    </location>
</feature>
<dbReference type="Proteomes" id="UP000308199">
    <property type="component" value="Unassembled WGS sequence"/>
</dbReference>
<dbReference type="SUPFAM" id="SSF54695">
    <property type="entry name" value="POZ domain"/>
    <property type="match status" value="1"/>
</dbReference>
<dbReference type="Pfam" id="PF00651">
    <property type="entry name" value="BTB"/>
    <property type="match status" value="1"/>
</dbReference>
<evidence type="ECO:0000259" key="1">
    <source>
        <dbReference type="PROSITE" id="PS50097"/>
    </source>
</evidence>
<dbReference type="PROSITE" id="PS50097">
    <property type="entry name" value="BTB"/>
    <property type="match status" value="1"/>
</dbReference>
<evidence type="ECO:0000313" key="3">
    <source>
        <dbReference type="Proteomes" id="UP000308199"/>
    </source>
</evidence>
<dbReference type="InterPro" id="IPR011333">
    <property type="entry name" value="SKP1/BTB/POZ_sf"/>
</dbReference>
<dbReference type="OrthoDB" id="3266199at2759"/>
<name>A0A4V3XB75_9AGAM</name>
<proteinExistence type="predicted"/>
<sequence length="307" mass="34622">MSDSVSQDEYHPSYSFPDADLVLASKDDLKFRVHSQILKLVSGFFSEMLAIPRATSEKASDPIVMTESADILVALLDAAYPNFGQHRHGLSDALSKSPESVVLAAEKYDMHGVIEYIRTLLFHGTPALPATTPIGMYNLARKCGWDAEAKLASTRTLHIDLTSADAISDLEKVDSCGVLKLQELHRKRKTLLFDMITNPRPSVFQYTCDCHEALYLLNSNYKWILFLYHVSEKMKNPSYANILNDPSFWDEPECNEMFDTEYLCPGSQFWGKKKRVEALPSGELVYLNKQKFITEVQLAIASLPRSI</sequence>
<dbReference type="AlphaFoldDB" id="A0A4V3XB75"/>
<dbReference type="Gene3D" id="3.30.710.10">
    <property type="entry name" value="Potassium Channel Kv1.1, Chain A"/>
    <property type="match status" value="1"/>
</dbReference>
<dbReference type="EMBL" id="SGPK01000614">
    <property type="protein sequence ID" value="THH00913.1"/>
    <property type="molecule type" value="Genomic_DNA"/>
</dbReference>
<protein>
    <recommendedName>
        <fullName evidence="1">BTB domain-containing protein</fullName>
    </recommendedName>
</protein>
<gene>
    <name evidence="2" type="ORF">EW145_g7015</name>
</gene>
<comment type="caution">
    <text evidence="2">The sequence shown here is derived from an EMBL/GenBank/DDBJ whole genome shotgun (WGS) entry which is preliminary data.</text>
</comment>
<keyword evidence="3" id="KW-1185">Reference proteome</keyword>
<evidence type="ECO:0000313" key="2">
    <source>
        <dbReference type="EMBL" id="THH00913.1"/>
    </source>
</evidence>